<evidence type="ECO:0000313" key="2">
    <source>
        <dbReference type="Proteomes" id="UP001172680"/>
    </source>
</evidence>
<gene>
    <name evidence="1" type="primary">ROM2</name>
    <name evidence="1" type="ORF">H2199_003030</name>
</gene>
<protein>
    <submittedName>
        <fullName evidence="1">RHO1 GDP-GTP exchange protein 2</fullName>
    </submittedName>
</protein>
<sequence length="1378" mass="154809">MTARDLSVRTPFLPTPAIATFPQALFTPTARTRTPSALLHRARLWSADSPGTAVEESGSEQTADRFIADPHQAHRQQLPLGRRGGGREAALSQRRLGNTQSTRKAGRKWLSTARSGKRVQSSSKLWPRLAEPAGCRLLVHIRRRAATRTISDDDLPDLPTGFPDRAQTMSTQTSDTMQRAPPVRQQMNGYGPSPGGGYQTNGYAQGQQPPNGYGYIQGQRPADGVTRPIIPQQSQQPQPQYLPQPMRQDRRPYGAPERHDARTSPSQQPPYNKPVPHRYPGGPPGAALNSDSPRSHSLASGPRPNFQPQGNSYHVAPAHAFRQQPYMNHLARTTAQGRVVPERPDERAMSMTSHARDAEYAQTMSGRVIPNRRRESAGPDGIPGSDNISPGGIHPPQQPISPPGSKTRTSREGSFSTNHSPRTPSMASTIVSPSEENTSLTLRPGVSKSNSTATQQTQAQMVTQRRAPLVYVALLSRVADTFRELISLQEKEKDGLVYKSAFSGAEAVDLFAYIIKTTDRNLALLLGRSLDAQKFFHDVTYAHRLRDSTSEIYQFRETLVENESEVNGVFTLLTECYSPTCTRDRLCYSIACPRRLEQQARLNIKPQPGLKREDSRTSLHEDHNEEVKLWINTVPKEIADSVPDREKKRQEVISELMYTERDFVKDLEYLRDFWMKPLRTSPSIIPEHRRERFVSTVFTNCQEVYMVNSRLAEALTRRQQQNPVVRNVGDIFLEYVPRFEPFIKYGANQLFGKWEFENEKRTNPAFARFVDETERLKESRKLELNGYLTKPTTRLARYPLLLDNILKYTADDNPDKTDIPKAVAMIREFLSKVNVESGKAENHFNLLSLNRDLKWRPGEYVDLKLTEESRQLIFKGGLKKNPNDQTTEIQAYLFDHALLLVRPKNVNKREEMKVYRRPIPLELLVITQMDEVLPKMGISKRPSSSLIPGAKSSSTMLSTTSTSNKQQQGYPITFKHLGKGGYEITLWCSSQIQQTKWMEHIEVQQRNLREKSQVFKKEILNEGFFTAAIRVNCCVPIDGARKLVFGTDFGVYIADRKPKDASQKPRRVLDAKSVTQIDVLETHSILLVLSDKTLYSYPLDALDPEDGQGGVGAAGLGAAGLGGKRGRKICHANFFKAGVCQGQQLVCAVKTSALSSTVKVYEPMEGMGRSKKKGFAKMLQGGQDVLKPFKEFYIPTESTSIHFLRTKLCVGCARGFEIVSLDTLETQGLLDQADTSLDFVLSRESIKPIHIERLQSEFLLCYTDFSFFVNRNGWRARPEWKIEWEGNPTGFALVLGGQGVRRLETGGVGVIERGRNVRLLHASSREILYAYEDEMGEDVIASLDFWGRPSSPAYSRQSQSPDSTPTSTDKRISDKAFS</sequence>
<proteinExistence type="predicted"/>
<name>A0ACC2ZDT4_9PEZI</name>
<dbReference type="Proteomes" id="UP001172680">
    <property type="component" value="Unassembled WGS sequence"/>
</dbReference>
<dbReference type="EMBL" id="JAPDRP010000007">
    <property type="protein sequence ID" value="KAJ9645987.1"/>
    <property type="molecule type" value="Genomic_DNA"/>
</dbReference>
<reference evidence="1" key="1">
    <citation type="submission" date="2022-10" db="EMBL/GenBank/DDBJ databases">
        <title>Culturing micro-colonial fungi from biological soil crusts in the Mojave desert and describing Neophaeococcomyces mojavensis, and introducing the new genera and species Taxawa tesnikishii.</title>
        <authorList>
            <person name="Kurbessoian T."/>
            <person name="Stajich J.E."/>
        </authorList>
    </citation>
    <scope>NUCLEOTIDE SEQUENCE</scope>
    <source>
        <strain evidence="1">JES_115</strain>
    </source>
</reference>
<keyword evidence="2" id="KW-1185">Reference proteome</keyword>
<accession>A0ACC2ZDT4</accession>
<evidence type="ECO:0000313" key="1">
    <source>
        <dbReference type="EMBL" id="KAJ9645987.1"/>
    </source>
</evidence>
<comment type="caution">
    <text evidence="1">The sequence shown here is derived from an EMBL/GenBank/DDBJ whole genome shotgun (WGS) entry which is preliminary data.</text>
</comment>
<organism evidence="1 2">
    <name type="scientific">Coniosporium tulheliwenetii</name>
    <dbReference type="NCBI Taxonomy" id="3383036"/>
    <lineage>
        <taxon>Eukaryota</taxon>
        <taxon>Fungi</taxon>
        <taxon>Dikarya</taxon>
        <taxon>Ascomycota</taxon>
        <taxon>Pezizomycotina</taxon>
        <taxon>Dothideomycetes</taxon>
        <taxon>Dothideomycetes incertae sedis</taxon>
        <taxon>Coniosporium</taxon>
    </lineage>
</organism>